<reference evidence="1 2" key="1">
    <citation type="submission" date="2018-03" db="EMBL/GenBank/DDBJ databases">
        <title>Genomic Encyclopedia of Archaeal and Bacterial Type Strains, Phase II (KMG-II): from individual species to whole genera.</title>
        <authorList>
            <person name="Goeker M."/>
        </authorList>
    </citation>
    <scope>NUCLEOTIDE SEQUENCE [LARGE SCALE GENOMIC DNA]</scope>
    <source>
        <strain evidence="1 2">DSM 100346</strain>
    </source>
</reference>
<comment type="caution">
    <text evidence="1">The sequence shown here is derived from an EMBL/GenBank/DDBJ whole genome shotgun (WGS) entry which is preliminary data.</text>
</comment>
<dbReference type="AlphaFoldDB" id="A0A316ASK7"/>
<accession>A0A316ASK7</accession>
<evidence type="ECO:0000313" key="1">
    <source>
        <dbReference type="EMBL" id="PWJ60685.1"/>
    </source>
</evidence>
<dbReference type="EMBL" id="QGDT01000001">
    <property type="protein sequence ID" value="PWJ60685.1"/>
    <property type="molecule type" value="Genomic_DNA"/>
</dbReference>
<keyword evidence="2" id="KW-1185">Reference proteome</keyword>
<protein>
    <submittedName>
        <fullName evidence="1">Uncharacterized protein</fullName>
    </submittedName>
</protein>
<evidence type="ECO:0000313" key="2">
    <source>
        <dbReference type="Proteomes" id="UP000245880"/>
    </source>
</evidence>
<sequence>MCIMNSVWGQLIIQVSFFNFQVVFKNYDWIGQGGPRHKDIYIHLRKSIVASFALAYWK</sequence>
<dbReference type="Proteomes" id="UP000245880">
    <property type="component" value="Unassembled WGS sequence"/>
</dbReference>
<gene>
    <name evidence="1" type="ORF">CLV98_101870</name>
</gene>
<proteinExistence type="predicted"/>
<organism evidence="1 2">
    <name type="scientific">Dyadobacter jejuensis</name>
    <dbReference type="NCBI Taxonomy" id="1082580"/>
    <lineage>
        <taxon>Bacteria</taxon>
        <taxon>Pseudomonadati</taxon>
        <taxon>Bacteroidota</taxon>
        <taxon>Cytophagia</taxon>
        <taxon>Cytophagales</taxon>
        <taxon>Spirosomataceae</taxon>
        <taxon>Dyadobacter</taxon>
    </lineage>
</organism>
<name>A0A316ASK7_9BACT</name>